<dbReference type="Pfam" id="PF03002">
    <property type="entry name" value="Somatostatin"/>
    <property type="match status" value="1"/>
</dbReference>
<keyword evidence="3" id="KW-0964">Secreted</keyword>
<dbReference type="AlphaFoldDB" id="A0A6P8PTQ1"/>
<evidence type="ECO:0000256" key="1">
    <source>
        <dbReference type="ARBA" id="ARBA00004613"/>
    </source>
</evidence>
<keyword evidence="4" id="KW-0165">Cleavage on pair of basic residues</keyword>
<dbReference type="PANTHER" id="PTHR10558">
    <property type="entry name" value="SOMATOSTATIN"/>
    <property type="match status" value="1"/>
</dbReference>
<evidence type="ECO:0000259" key="9">
    <source>
        <dbReference type="Pfam" id="PF03002"/>
    </source>
</evidence>
<keyword evidence="10" id="KW-1185">Reference proteome</keyword>
<organism evidence="10 11">
    <name type="scientific">Geotrypetes seraphini</name>
    <name type="common">Gaboon caecilian</name>
    <name type="synonym">Caecilia seraphini</name>
    <dbReference type="NCBI Taxonomy" id="260995"/>
    <lineage>
        <taxon>Eukaryota</taxon>
        <taxon>Metazoa</taxon>
        <taxon>Chordata</taxon>
        <taxon>Craniata</taxon>
        <taxon>Vertebrata</taxon>
        <taxon>Euteleostomi</taxon>
        <taxon>Amphibia</taxon>
        <taxon>Gymnophiona</taxon>
        <taxon>Geotrypetes</taxon>
    </lineage>
</organism>
<accession>A0A6P8PTQ1</accession>
<dbReference type="OrthoDB" id="9438385at2759"/>
<evidence type="ECO:0000313" key="11">
    <source>
        <dbReference type="RefSeq" id="XP_033778113.1"/>
    </source>
</evidence>
<evidence type="ECO:0000256" key="7">
    <source>
        <dbReference type="ARBA" id="ARBA00023157"/>
    </source>
</evidence>
<proteinExistence type="inferred from homology"/>
<evidence type="ECO:0000313" key="10">
    <source>
        <dbReference type="Proteomes" id="UP000515159"/>
    </source>
</evidence>
<evidence type="ECO:0000256" key="6">
    <source>
        <dbReference type="ARBA" id="ARBA00022729"/>
    </source>
</evidence>
<dbReference type="Proteomes" id="UP000515159">
    <property type="component" value="Chromosome 15"/>
</dbReference>
<dbReference type="GO" id="GO:0001664">
    <property type="term" value="F:G protein-coupled receptor binding"/>
    <property type="evidence" value="ECO:0007669"/>
    <property type="project" value="TreeGrafter"/>
</dbReference>
<dbReference type="GeneID" id="117349147"/>
<sequence length="102" mass="11533">MQLVASLVSLLLCSIRAAHPQEELRFISVSTRELHATRKDTIVKWLQNMAAEAKVEVLATKGEEAADSNVEKRSISKPLTLLPQRESKALCRNFFWKTYTSC</sequence>
<dbReference type="InParanoid" id="A0A6P8PTQ1"/>
<dbReference type="GO" id="GO:0030334">
    <property type="term" value="P:regulation of cell migration"/>
    <property type="evidence" value="ECO:0007669"/>
    <property type="project" value="TreeGrafter"/>
</dbReference>
<dbReference type="GO" id="GO:0007193">
    <property type="term" value="P:adenylate cyclase-inhibiting G protein-coupled receptor signaling pathway"/>
    <property type="evidence" value="ECO:0007669"/>
    <property type="project" value="TreeGrafter"/>
</dbReference>
<dbReference type="KEGG" id="gsh:117349147"/>
<evidence type="ECO:0000256" key="5">
    <source>
        <dbReference type="ARBA" id="ARBA00022702"/>
    </source>
</evidence>
<dbReference type="InterPro" id="IPR004250">
    <property type="entry name" value="Somatostatin"/>
</dbReference>
<gene>
    <name evidence="11" type="primary">LOC117349147</name>
</gene>
<protein>
    <submittedName>
        <fullName evidence="11">Somatostatin-1B-like</fullName>
    </submittedName>
</protein>
<keyword evidence="7" id="KW-1015">Disulfide bond</keyword>
<dbReference type="GO" id="GO:0005615">
    <property type="term" value="C:extracellular space"/>
    <property type="evidence" value="ECO:0007669"/>
    <property type="project" value="TreeGrafter"/>
</dbReference>
<reference evidence="11" key="1">
    <citation type="submission" date="2025-08" db="UniProtKB">
        <authorList>
            <consortium name="RefSeq"/>
        </authorList>
    </citation>
    <scope>IDENTIFICATION</scope>
</reference>
<feature type="domain" description="Somatostatin/Cortistatin C-terminal" evidence="9">
    <location>
        <begin position="85"/>
        <end position="102"/>
    </location>
</feature>
<name>A0A6P8PTQ1_GEOSA</name>
<dbReference type="PANTHER" id="PTHR10558:SF1">
    <property type="entry name" value="CORTISTATIN"/>
    <property type="match status" value="1"/>
</dbReference>
<dbReference type="RefSeq" id="XP_033778113.1">
    <property type="nucleotide sequence ID" value="XM_033922222.1"/>
</dbReference>
<evidence type="ECO:0000256" key="3">
    <source>
        <dbReference type="ARBA" id="ARBA00022525"/>
    </source>
</evidence>
<evidence type="ECO:0000256" key="8">
    <source>
        <dbReference type="SAM" id="SignalP"/>
    </source>
</evidence>
<evidence type="ECO:0000256" key="4">
    <source>
        <dbReference type="ARBA" id="ARBA00022685"/>
    </source>
</evidence>
<evidence type="ECO:0000256" key="2">
    <source>
        <dbReference type="ARBA" id="ARBA00008327"/>
    </source>
</evidence>
<keyword evidence="5" id="KW-0372">Hormone</keyword>
<comment type="subcellular location">
    <subcellularLocation>
        <location evidence="1">Secreted</location>
    </subcellularLocation>
</comment>
<comment type="similarity">
    <text evidence="2">Belongs to the somatostatin family.</text>
</comment>
<keyword evidence="6 8" id="KW-0732">Signal</keyword>
<dbReference type="GO" id="GO:0005184">
    <property type="term" value="F:neuropeptide hormone activity"/>
    <property type="evidence" value="ECO:0007669"/>
    <property type="project" value="TreeGrafter"/>
</dbReference>
<feature type="signal peptide" evidence="8">
    <location>
        <begin position="1"/>
        <end position="17"/>
    </location>
</feature>
<feature type="chain" id="PRO_5027565994" evidence="8">
    <location>
        <begin position="18"/>
        <end position="102"/>
    </location>
</feature>
<dbReference type="InterPro" id="IPR018142">
    <property type="entry name" value="Somatostatin/Cortistatin_C"/>
</dbReference>